<evidence type="ECO:0000313" key="2">
    <source>
        <dbReference type="EMBL" id="EDP55503.1"/>
    </source>
</evidence>
<gene>
    <name evidence="2" type="ORF">AFUB_001980</name>
</gene>
<evidence type="ECO:0000256" key="1">
    <source>
        <dbReference type="SAM" id="MobiDB-lite"/>
    </source>
</evidence>
<feature type="region of interest" description="Disordered" evidence="1">
    <location>
        <begin position="30"/>
        <end position="51"/>
    </location>
</feature>
<dbReference type="EMBL" id="DS499594">
    <property type="protein sequence ID" value="EDP55503.1"/>
    <property type="molecule type" value="Genomic_DNA"/>
</dbReference>
<keyword evidence="3" id="KW-1185">Reference proteome</keyword>
<sequence length="51" mass="5626">MAADPKCWGEGSHCRSILVHLAMANCEGEFPRQSSVRAPPRTVESRERKSG</sequence>
<dbReference type="Proteomes" id="UP000001699">
    <property type="component" value="Unassembled WGS sequence"/>
</dbReference>
<name>B0XR55_ASPFC</name>
<dbReference type="VEuPathDB" id="FungiDB:AFUB_001980"/>
<protein>
    <submittedName>
        <fullName evidence="2">Uncharacterized protein</fullName>
    </submittedName>
</protein>
<accession>B0XR55</accession>
<organism evidence="2 3">
    <name type="scientific">Aspergillus fumigatus (strain CBS 144.89 / FGSC A1163 / CEA10)</name>
    <name type="common">Neosartorya fumigata</name>
    <dbReference type="NCBI Taxonomy" id="451804"/>
    <lineage>
        <taxon>Eukaryota</taxon>
        <taxon>Fungi</taxon>
        <taxon>Dikarya</taxon>
        <taxon>Ascomycota</taxon>
        <taxon>Pezizomycotina</taxon>
        <taxon>Eurotiomycetes</taxon>
        <taxon>Eurotiomycetidae</taxon>
        <taxon>Eurotiales</taxon>
        <taxon>Aspergillaceae</taxon>
        <taxon>Aspergillus</taxon>
        <taxon>Aspergillus subgen. Fumigati</taxon>
    </lineage>
</organism>
<evidence type="ECO:0000313" key="3">
    <source>
        <dbReference type="Proteomes" id="UP000001699"/>
    </source>
</evidence>
<proteinExistence type="predicted"/>
<dbReference type="AlphaFoldDB" id="B0XR55"/>
<reference evidence="2 3" key="1">
    <citation type="journal article" date="2008" name="PLoS Genet.">
        <title>Genomic islands in the pathogenic filamentous fungus Aspergillus fumigatus.</title>
        <authorList>
            <person name="Fedorova N.D."/>
            <person name="Khaldi N."/>
            <person name="Joardar V.S."/>
            <person name="Maiti R."/>
            <person name="Amedeo P."/>
            <person name="Anderson M.J."/>
            <person name="Crabtree J."/>
            <person name="Silva J.C."/>
            <person name="Badger J.H."/>
            <person name="Albarraq A."/>
            <person name="Angiuoli S."/>
            <person name="Bussey H."/>
            <person name="Bowyer P."/>
            <person name="Cotty P.J."/>
            <person name="Dyer P.S."/>
            <person name="Egan A."/>
            <person name="Galens K."/>
            <person name="Fraser-Liggett C.M."/>
            <person name="Haas B.J."/>
            <person name="Inman J.M."/>
            <person name="Kent R."/>
            <person name="Lemieux S."/>
            <person name="Malavazi I."/>
            <person name="Orvis J."/>
            <person name="Roemer T."/>
            <person name="Ronning C.M."/>
            <person name="Sundaram J.P."/>
            <person name="Sutton G."/>
            <person name="Turner G."/>
            <person name="Venter J.C."/>
            <person name="White O.R."/>
            <person name="Whitty B.R."/>
            <person name="Youngman P."/>
            <person name="Wolfe K.H."/>
            <person name="Goldman G.H."/>
            <person name="Wortman J.R."/>
            <person name="Jiang B."/>
            <person name="Denning D.W."/>
            <person name="Nierman W.C."/>
        </authorList>
    </citation>
    <scope>NUCLEOTIDE SEQUENCE [LARGE SCALE GENOMIC DNA]</scope>
    <source>
        <strain evidence="3">CBS 144.89 / FGSC A1163 / CEA10</strain>
    </source>
</reference>
<dbReference type="HOGENOM" id="CLU_3105919_0_0_1"/>